<gene>
    <name evidence="1" type="ORF">FCS21_11160</name>
</gene>
<evidence type="ECO:0000313" key="1">
    <source>
        <dbReference type="EMBL" id="TMM44819.1"/>
    </source>
</evidence>
<dbReference type="InterPro" id="IPR014991">
    <property type="entry name" value="DUF1840"/>
</dbReference>
<dbReference type="EMBL" id="SZVP01000010">
    <property type="protein sequence ID" value="TMM44819.1"/>
    <property type="molecule type" value="Genomic_DNA"/>
</dbReference>
<dbReference type="OrthoDB" id="5625523at2"/>
<organism evidence="1 2">
    <name type="scientific">Colwellia ponticola</name>
    <dbReference type="NCBI Taxonomy" id="2304625"/>
    <lineage>
        <taxon>Bacteria</taxon>
        <taxon>Pseudomonadati</taxon>
        <taxon>Pseudomonadota</taxon>
        <taxon>Gammaproteobacteria</taxon>
        <taxon>Alteromonadales</taxon>
        <taxon>Colwelliaceae</taxon>
        <taxon>Colwellia</taxon>
    </lineage>
</organism>
<name>A0A8H2PLF3_9GAMM</name>
<dbReference type="RefSeq" id="WP_138623382.1">
    <property type="nucleotide sequence ID" value="NZ_SZVP01000010.1"/>
</dbReference>
<dbReference type="Proteomes" id="UP000307702">
    <property type="component" value="Unassembled WGS sequence"/>
</dbReference>
<accession>A0A8H2PLF3</accession>
<dbReference type="Pfam" id="PF08895">
    <property type="entry name" value="DUF1840"/>
    <property type="match status" value="1"/>
</dbReference>
<evidence type="ECO:0000313" key="2">
    <source>
        <dbReference type="Proteomes" id="UP000307702"/>
    </source>
</evidence>
<sequence length="104" mass="11446">MLVTFSSKSYANITMFGDVAVQLLKLMGRKATIPSAMLTEDIPAALALLQAAIDKEKQLAQQEELDEDNDEPLPVSLPQRALPLIDMLKAAVEDKSDIMWTDKS</sequence>
<protein>
    <submittedName>
        <fullName evidence="1">DUF1840 domain-containing protein</fullName>
    </submittedName>
</protein>
<dbReference type="AlphaFoldDB" id="A0A8H2PLF3"/>
<keyword evidence="2" id="KW-1185">Reference proteome</keyword>
<comment type="caution">
    <text evidence="1">The sequence shown here is derived from an EMBL/GenBank/DDBJ whole genome shotgun (WGS) entry which is preliminary data.</text>
</comment>
<proteinExistence type="predicted"/>
<reference evidence="1 2" key="1">
    <citation type="submission" date="2019-05" db="EMBL/GenBank/DDBJ databases">
        <title>Colwellia ponticola sp. nov., isolated from seawater.</title>
        <authorList>
            <person name="Yoon J.-H."/>
        </authorList>
    </citation>
    <scope>NUCLEOTIDE SEQUENCE [LARGE SCALE GENOMIC DNA]</scope>
    <source>
        <strain evidence="1 2">OISW-25</strain>
    </source>
</reference>